<feature type="compositionally biased region" description="Basic and acidic residues" evidence="1">
    <location>
        <begin position="58"/>
        <end position="78"/>
    </location>
</feature>
<evidence type="ECO:0000256" key="1">
    <source>
        <dbReference type="SAM" id="MobiDB-lite"/>
    </source>
</evidence>
<evidence type="ECO:0000313" key="3">
    <source>
        <dbReference type="Proteomes" id="UP001500928"/>
    </source>
</evidence>
<dbReference type="Proteomes" id="UP001500928">
    <property type="component" value="Unassembled WGS sequence"/>
</dbReference>
<feature type="compositionally biased region" description="Low complexity" evidence="1">
    <location>
        <begin position="27"/>
        <end position="45"/>
    </location>
</feature>
<protein>
    <submittedName>
        <fullName evidence="2">Uncharacterized protein</fullName>
    </submittedName>
</protein>
<keyword evidence="3" id="KW-1185">Reference proteome</keyword>
<accession>A0ABP9CN09</accession>
<sequence length="78" mass="7989">MFHRNLVAVRADGLLACPPWTSTPDDAGTATGPASPAAPPAARGTVRSARPGAPRALGPREHTTPAHVRADFVARRGG</sequence>
<proteinExistence type="predicted"/>
<gene>
    <name evidence="2" type="ORF">GCM10023200_57740</name>
</gene>
<reference evidence="3" key="1">
    <citation type="journal article" date="2019" name="Int. J. Syst. Evol. Microbiol.">
        <title>The Global Catalogue of Microorganisms (GCM) 10K type strain sequencing project: providing services to taxonomists for standard genome sequencing and annotation.</title>
        <authorList>
            <consortium name="The Broad Institute Genomics Platform"/>
            <consortium name="The Broad Institute Genome Sequencing Center for Infectious Disease"/>
            <person name="Wu L."/>
            <person name="Ma J."/>
        </authorList>
    </citation>
    <scope>NUCLEOTIDE SEQUENCE [LARGE SCALE GENOMIC DNA]</scope>
    <source>
        <strain evidence="3">JCM 17979</strain>
    </source>
</reference>
<comment type="caution">
    <text evidence="2">The sequence shown here is derived from an EMBL/GenBank/DDBJ whole genome shotgun (WGS) entry which is preliminary data.</text>
</comment>
<organism evidence="2 3">
    <name type="scientific">Actinomycetospora chlora</name>
    <dbReference type="NCBI Taxonomy" id="663608"/>
    <lineage>
        <taxon>Bacteria</taxon>
        <taxon>Bacillati</taxon>
        <taxon>Actinomycetota</taxon>
        <taxon>Actinomycetes</taxon>
        <taxon>Pseudonocardiales</taxon>
        <taxon>Pseudonocardiaceae</taxon>
        <taxon>Actinomycetospora</taxon>
    </lineage>
</organism>
<name>A0ABP9CN09_9PSEU</name>
<evidence type="ECO:0000313" key="2">
    <source>
        <dbReference type="EMBL" id="GAA4812425.1"/>
    </source>
</evidence>
<feature type="region of interest" description="Disordered" evidence="1">
    <location>
        <begin position="16"/>
        <end position="78"/>
    </location>
</feature>
<dbReference type="EMBL" id="BAABHO010000080">
    <property type="protein sequence ID" value="GAA4812425.1"/>
    <property type="molecule type" value="Genomic_DNA"/>
</dbReference>